<dbReference type="STRING" id="717773.Thicy_0945"/>
<evidence type="ECO:0000313" key="2">
    <source>
        <dbReference type="Proteomes" id="UP000009232"/>
    </source>
</evidence>
<keyword evidence="2" id="KW-1185">Reference proteome</keyword>
<organism evidence="1 2">
    <name type="scientific">Thiomicrospira cyclica (strain DSM 14477 / JCM 11371 / ALM1)</name>
    <name type="common">Thioalkalimicrobium cyclicum</name>
    <dbReference type="NCBI Taxonomy" id="717773"/>
    <lineage>
        <taxon>Bacteria</taxon>
        <taxon>Pseudomonadati</taxon>
        <taxon>Pseudomonadota</taxon>
        <taxon>Gammaproteobacteria</taxon>
        <taxon>Thiotrichales</taxon>
        <taxon>Piscirickettsiaceae</taxon>
        <taxon>Thiomicrospira</taxon>
    </lineage>
</organism>
<dbReference type="HOGENOM" id="CLU_2959396_0_0_6"/>
<dbReference type="Proteomes" id="UP000009232">
    <property type="component" value="Chromosome"/>
</dbReference>
<protein>
    <submittedName>
        <fullName evidence="1">Uncharacterized protein</fullName>
    </submittedName>
</protein>
<dbReference type="AlphaFoldDB" id="F6DCX6"/>
<dbReference type="RefSeq" id="WP_013835490.1">
    <property type="nucleotide sequence ID" value="NC_015581.1"/>
</dbReference>
<gene>
    <name evidence="1" type="ordered locus">Thicy_0945</name>
</gene>
<evidence type="ECO:0000313" key="1">
    <source>
        <dbReference type="EMBL" id="AEG31712.1"/>
    </source>
</evidence>
<sequence>MSYKFIDEREPTDEELNSLMGEAIKKVRQKQKKAIEVFMNDLHNQIARIKQTKKHAKEA</sequence>
<proteinExistence type="predicted"/>
<name>F6DCX6_THICA</name>
<reference evidence="1 2" key="1">
    <citation type="submission" date="2011-05" db="EMBL/GenBank/DDBJ databases">
        <title>Complete sequence of Thioalkalimicrobium cyclicum ALM1.</title>
        <authorList>
            <consortium name="US DOE Joint Genome Institute"/>
            <person name="Lucas S."/>
            <person name="Han J."/>
            <person name="Lapidus A."/>
            <person name="Cheng J.-F."/>
            <person name="Goodwin L."/>
            <person name="Pitluck S."/>
            <person name="Peters L."/>
            <person name="Mikhailova N."/>
            <person name="Davenport K."/>
            <person name="Han C."/>
            <person name="Tapia R."/>
            <person name="Land M."/>
            <person name="Hauser L."/>
            <person name="Kyrpides N."/>
            <person name="Ivanova N."/>
            <person name="Pagani I."/>
            <person name="Kappler U."/>
            <person name="Woyke T."/>
        </authorList>
    </citation>
    <scope>NUCLEOTIDE SEQUENCE [LARGE SCALE GENOMIC DNA]</scope>
    <source>
        <strain evidence="2">DSM 14477 / JCM 11371 / ALM1</strain>
    </source>
</reference>
<accession>F6DCX6</accession>
<dbReference type="EMBL" id="CP002776">
    <property type="protein sequence ID" value="AEG31712.1"/>
    <property type="molecule type" value="Genomic_DNA"/>
</dbReference>
<dbReference type="OrthoDB" id="9928672at2"/>
<dbReference type="KEGG" id="tcy:Thicy_0945"/>